<evidence type="ECO:0000256" key="5">
    <source>
        <dbReference type="SAM" id="MobiDB-lite"/>
    </source>
</evidence>
<keyword evidence="3" id="KW-0472">Membrane</keyword>
<dbReference type="SMART" id="SM00382">
    <property type="entry name" value="AAA"/>
    <property type="match status" value="1"/>
</dbReference>
<feature type="domain" description="AAA+ ATPase" evidence="6">
    <location>
        <begin position="705"/>
        <end position="840"/>
    </location>
</feature>
<name>B6QH11_TALMQ</name>
<keyword evidence="3" id="KW-1000">Mitochondrion outer membrane</keyword>
<proteinExistence type="predicted"/>
<evidence type="ECO:0000256" key="4">
    <source>
        <dbReference type="ARBA" id="ARBA00022840"/>
    </source>
</evidence>
<feature type="compositionally biased region" description="Polar residues" evidence="5">
    <location>
        <begin position="383"/>
        <end position="399"/>
    </location>
</feature>
<dbReference type="InterPro" id="IPR051701">
    <property type="entry name" value="Mito_OM_Translocase_MSP1"/>
</dbReference>
<dbReference type="InterPro" id="IPR025124">
    <property type="entry name" value="Gag1-like_clamp"/>
</dbReference>
<dbReference type="STRING" id="441960.B6QH11"/>
<evidence type="ECO:0000313" key="7">
    <source>
        <dbReference type="EMBL" id="EEA22667.1"/>
    </source>
</evidence>
<evidence type="ECO:0000259" key="6">
    <source>
        <dbReference type="SMART" id="SM00382"/>
    </source>
</evidence>
<dbReference type="Pfam" id="PF17862">
    <property type="entry name" value="AAA_lid_3"/>
    <property type="match status" value="1"/>
</dbReference>
<dbReference type="PANTHER" id="PTHR45644:SF56">
    <property type="entry name" value="AAA ATPASE, PUTATIVE (AFU_ORTHOLOGUE AFUA_2G12920)-RELATED"/>
    <property type="match status" value="1"/>
</dbReference>
<protein>
    <submittedName>
        <fullName evidence="7">Mitochondrial AAA ATPase, putative</fullName>
    </submittedName>
</protein>
<dbReference type="Pfam" id="PF00004">
    <property type="entry name" value="AAA"/>
    <property type="match status" value="1"/>
</dbReference>
<evidence type="ECO:0000256" key="2">
    <source>
        <dbReference type="ARBA" id="ARBA00022741"/>
    </source>
</evidence>
<feature type="compositionally biased region" description="Pro residues" evidence="5">
    <location>
        <begin position="1302"/>
        <end position="1312"/>
    </location>
</feature>
<keyword evidence="3" id="KW-0496">Mitochondrion</keyword>
<sequence>MQSTLLLPSHIVRSCRLIAGRRYTPAWSVSSRQFHQSLFRYSQPSPESNGASDSNSDTRNGVQPIDMNAQPAEHAQDSTNSNQSSAGRKSYISGLRRTWKEKKPLSEDASATATIPQWFIDRNVVTYAQAVDIPPQLYVKSFKQTASTPSSPPPSEEVTSNAQESTSEKLDNEGPSGDMPGPTVNNGRYTLDRDVWSRLKLSVKAGFTSPSAQYVNDPATEKSHILLQYPHRRNEANIDVIGGSLFLHAVVQSLAKHEKADLMTLNAQDIARLCSEQARAEGKTSSSIRNLGYEIYNSWNKKRRLDMESPLDKEETRDDGDSSISLSGSNIRPHILPIEVTLPDTQLPNWLLSSFGGGTDSARTSRTETSAWMRVINQLTSIASQNQPASSDSTATQDTKTGKKPDMSPKTIIHIQDYVELMQTREGSKFLRLLLDAIHSRRREGHRILLIGTSSGYRDVYFDKEMSPLPIVEQTRLYLDSSARPFASPIAVFPSMDPKELSVKFTEDRRSRIRDINIRHLQDMLRLRVDTDTTPIDDNIFDPASWPDDIDAPTSHFGLNNDYLGYTRVHNLSSMIMGAVPPNEKLSFKHIRQAFLAETRHRKSCENWYSPSRSSGPIAWGANGKPMTSEVDEGLRVSKLDTISQLECNKYEKKLLGGVVDADSIRTTFSDVHVPSETVESLKTLTSLSLQRPDAFTYGVLASDKIPGMLLYGPPGTGKTLLAKAVARESGATVLEVSGSDIYDMYVGEGEKNVRAIFTLAKKLSPCVVFIDEADAIFGSRNQSRNRFSSHRELINQFLREWDGMNDMSAFIMVATNRPFDLDDAVLRRLPRRLLVDLPVEQDREAILKIHLKNEQLDSSVDLADLARRTPFYSGSDLKNVCVAAALTCVREEYENKTQHTGETPYHYPERRTLTQSHFERAMEEISASISEDMSSLDEIRKFDEKFGDRKARRKRKASWGFMPLHDAQAPLDTTRKRETAVREAKQYVRDVVRADWSFEPPPTLWTTSSFPDLPRPAVADAAATAAVVTGAETITSADGQSGAQPSIAQWRIREPASSESDSDLDPALRKAIENHKRRKGDPYRFENPNAIKTSVLERGRRRRADLEQEMKWNPGLRFYIERRDAWTGARKRRDVGQRTAKRQRALINILSRESKNSKTIGLNGDAGAKVESLTDATSSAQQSRDLLEDLSLSEKKSRDTTPTTDNNTSNEDYGLDGSTGDDGDIEDYDDDHSFDSDESMIPVMESFIDASNPVRSSITPALYASLYSKVIVQGLTPTIPINLADVTKALVAGWKADGQWPPKPTIPPPGSDVPARKKGTKAQSSTKNDDATASGVVGQPTTSGRKTSFSNQATSAVKKVLGLSNHSFHLRRSSRSSANSDAVADRSSMADSVPTDVLMVEEEQERRMKHPFGC</sequence>
<dbReference type="VEuPathDB" id="FungiDB:PMAA_092880"/>
<dbReference type="Gene3D" id="1.10.8.60">
    <property type="match status" value="1"/>
</dbReference>
<feature type="compositionally biased region" description="Polar residues" evidence="5">
    <location>
        <begin position="1340"/>
        <end position="1353"/>
    </location>
</feature>
<keyword evidence="8" id="KW-1185">Reference proteome</keyword>
<dbReference type="GO" id="GO:0005741">
    <property type="term" value="C:mitochondrial outer membrane"/>
    <property type="evidence" value="ECO:0007669"/>
    <property type="project" value="UniProtKB-SubCell"/>
</dbReference>
<gene>
    <name evidence="7" type="ORF">PMAA_092880</name>
</gene>
<comment type="subcellular location">
    <subcellularLocation>
        <location evidence="1">Mitochondrion outer membrane</location>
        <topology evidence="1">Single-pass membrane protein</topology>
    </subcellularLocation>
</comment>
<feature type="compositionally biased region" description="Polar residues" evidence="5">
    <location>
        <begin position="41"/>
        <end position="61"/>
    </location>
</feature>
<evidence type="ECO:0000256" key="1">
    <source>
        <dbReference type="ARBA" id="ARBA00004572"/>
    </source>
</evidence>
<dbReference type="InterPro" id="IPR003593">
    <property type="entry name" value="AAA+_ATPase"/>
</dbReference>
<dbReference type="GO" id="GO:0016887">
    <property type="term" value="F:ATP hydrolysis activity"/>
    <property type="evidence" value="ECO:0007669"/>
    <property type="project" value="InterPro"/>
</dbReference>
<feature type="region of interest" description="Disordered" evidence="5">
    <location>
        <begin position="1174"/>
        <end position="1238"/>
    </location>
</feature>
<dbReference type="InterPro" id="IPR041569">
    <property type="entry name" value="AAA_lid_3"/>
</dbReference>
<organism evidence="7 8">
    <name type="scientific">Talaromyces marneffei (strain ATCC 18224 / CBS 334.59 / QM 7333)</name>
    <name type="common">Penicillium marneffei</name>
    <dbReference type="NCBI Taxonomy" id="441960"/>
    <lineage>
        <taxon>Eukaryota</taxon>
        <taxon>Fungi</taxon>
        <taxon>Dikarya</taxon>
        <taxon>Ascomycota</taxon>
        <taxon>Pezizomycotina</taxon>
        <taxon>Eurotiomycetes</taxon>
        <taxon>Eurotiomycetidae</taxon>
        <taxon>Eurotiales</taxon>
        <taxon>Trichocomaceae</taxon>
        <taxon>Talaromyces</taxon>
        <taxon>Talaromyces sect. Talaromyces</taxon>
    </lineage>
</organism>
<dbReference type="Pfam" id="PF24581">
    <property type="entry name" value="DUF7608"/>
    <property type="match status" value="1"/>
</dbReference>
<dbReference type="Pfam" id="PF13259">
    <property type="entry name" value="clamp_Gag1-like"/>
    <property type="match status" value="1"/>
</dbReference>
<feature type="compositionally biased region" description="Acidic residues" evidence="5">
    <location>
        <begin position="1220"/>
        <end position="1238"/>
    </location>
</feature>
<dbReference type="SUPFAM" id="SSF52540">
    <property type="entry name" value="P-loop containing nucleoside triphosphate hydrolases"/>
    <property type="match status" value="1"/>
</dbReference>
<dbReference type="Gene3D" id="3.40.50.300">
    <property type="entry name" value="P-loop containing nucleotide triphosphate hydrolases"/>
    <property type="match status" value="1"/>
</dbReference>
<feature type="region of interest" description="Disordered" evidence="5">
    <location>
        <begin position="1371"/>
        <end position="1392"/>
    </location>
</feature>
<dbReference type="HOGENOM" id="CLU_004223_1_0_1"/>
<feature type="region of interest" description="Disordered" evidence="5">
    <location>
        <begin position="144"/>
        <end position="189"/>
    </location>
</feature>
<accession>B6QH11</accession>
<feature type="compositionally biased region" description="Basic and acidic residues" evidence="5">
    <location>
        <begin position="308"/>
        <end position="320"/>
    </location>
</feature>
<feature type="region of interest" description="Disordered" evidence="5">
    <location>
        <begin position="1297"/>
        <end position="1353"/>
    </location>
</feature>
<dbReference type="InterPro" id="IPR003959">
    <property type="entry name" value="ATPase_AAA_core"/>
</dbReference>
<dbReference type="InterPro" id="IPR056027">
    <property type="entry name" value="DUF7608"/>
</dbReference>
<evidence type="ECO:0000256" key="3">
    <source>
        <dbReference type="ARBA" id="ARBA00022787"/>
    </source>
</evidence>
<dbReference type="OrthoDB" id="39734at2759"/>
<feature type="compositionally biased region" description="Low complexity" evidence="5">
    <location>
        <begin position="1201"/>
        <end position="1213"/>
    </location>
</feature>
<dbReference type="PANTHER" id="PTHR45644">
    <property type="entry name" value="AAA ATPASE, PUTATIVE (AFU_ORTHOLOGUE AFUA_2G12920)-RELATED-RELATED"/>
    <property type="match status" value="1"/>
</dbReference>
<dbReference type="PhylomeDB" id="B6QH11"/>
<keyword evidence="2" id="KW-0547">Nucleotide-binding</keyword>
<dbReference type="EMBL" id="DS995902">
    <property type="protein sequence ID" value="EEA22667.1"/>
    <property type="molecule type" value="Genomic_DNA"/>
</dbReference>
<feature type="compositionally biased region" description="Low complexity" evidence="5">
    <location>
        <begin position="1376"/>
        <end position="1388"/>
    </location>
</feature>
<dbReference type="CDD" id="cd19481">
    <property type="entry name" value="RecA-like_protease"/>
    <property type="match status" value="1"/>
</dbReference>
<dbReference type="InterPro" id="IPR027417">
    <property type="entry name" value="P-loop_NTPase"/>
</dbReference>
<reference evidence="8" key="1">
    <citation type="journal article" date="2015" name="Genome Announc.">
        <title>Genome sequence of the AIDS-associated pathogen Penicillium marneffei (ATCC18224) and its near taxonomic relative Talaromyces stipitatus (ATCC10500).</title>
        <authorList>
            <person name="Nierman W.C."/>
            <person name="Fedorova-Abrams N.D."/>
            <person name="Andrianopoulos A."/>
        </authorList>
    </citation>
    <scope>NUCLEOTIDE SEQUENCE [LARGE SCALE GENOMIC DNA]</scope>
    <source>
        <strain evidence="8">ATCC 18224 / CBS 334.59 / QM 7333</strain>
    </source>
</reference>
<evidence type="ECO:0000313" key="8">
    <source>
        <dbReference type="Proteomes" id="UP000001294"/>
    </source>
</evidence>
<feature type="region of interest" description="Disordered" evidence="5">
    <location>
        <begin position="383"/>
        <end position="408"/>
    </location>
</feature>
<dbReference type="Proteomes" id="UP000001294">
    <property type="component" value="Unassembled WGS sequence"/>
</dbReference>
<feature type="region of interest" description="Disordered" evidence="5">
    <location>
        <begin position="41"/>
        <end position="65"/>
    </location>
</feature>
<dbReference type="GO" id="GO:0005524">
    <property type="term" value="F:ATP binding"/>
    <property type="evidence" value="ECO:0007669"/>
    <property type="project" value="UniProtKB-KW"/>
</dbReference>
<keyword evidence="4" id="KW-0067">ATP-binding</keyword>
<feature type="region of interest" description="Disordered" evidence="5">
    <location>
        <begin position="308"/>
        <end position="328"/>
    </location>
</feature>